<reference evidence="1" key="2">
    <citation type="submission" date="2023-05" db="EMBL/GenBank/DDBJ databases">
        <authorList>
            <person name="Schelkunov M.I."/>
        </authorList>
    </citation>
    <scope>NUCLEOTIDE SEQUENCE</scope>
    <source>
        <strain evidence="1">Hsosn_3</strain>
        <tissue evidence="1">Leaf</tissue>
    </source>
</reference>
<organism evidence="1 2">
    <name type="scientific">Heracleum sosnowskyi</name>
    <dbReference type="NCBI Taxonomy" id="360622"/>
    <lineage>
        <taxon>Eukaryota</taxon>
        <taxon>Viridiplantae</taxon>
        <taxon>Streptophyta</taxon>
        <taxon>Embryophyta</taxon>
        <taxon>Tracheophyta</taxon>
        <taxon>Spermatophyta</taxon>
        <taxon>Magnoliopsida</taxon>
        <taxon>eudicotyledons</taxon>
        <taxon>Gunneridae</taxon>
        <taxon>Pentapetalae</taxon>
        <taxon>asterids</taxon>
        <taxon>campanulids</taxon>
        <taxon>Apiales</taxon>
        <taxon>Apiaceae</taxon>
        <taxon>Apioideae</taxon>
        <taxon>apioid superclade</taxon>
        <taxon>Tordylieae</taxon>
        <taxon>Tordyliinae</taxon>
        <taxon>Heracleum</taxon>
    </lineage>
</organism>
<dbReference type="Proteomes" id="UP001237642">
    <property type="component" value="Unassembled WGS sequence"/>
</dbReference>
<evidence type="ECO:0000313" key="2">
    <source>
        <dbReference type="Proteomes" id="UP001237642"/>
    </source>
</evidence>
<name>A0AAD8HF86_9APIA</name>
<accession>A0AAD8HF86</accession>
<dbReference type="EMBL" id="JAUIZM010000009">
    <property type="protein sequence ID" value="KAK1366395.1"/>
    <property type="molecule type" value="Genomic_DNA"/>
</dbReference>
<gene>
    <name evidence="1" type="ORF">POM88_041956</name>
</gene>
<comment type="caution">
    <text evidence="1">The sequence shown here is derived from an EMBL/GenBank/DDBJ whole genome shotgun (WGS) entry which is preliminary data.</text>
</comment>
<proteinExistence type="predicted"/>
<evidence type="ECO:0000313" key="1">
    <source>
        <dbReference type="EMBL" id="KAK1366395.1"/>
    </source>
</evidence>
<dbReference type="Pfam" id="PF14009">
    <property type="entry name" value="PADRE"/>
    <property type="match status" value="1"/>
</dbReference>
<dbReference type="PANTHER" id="PTHR33148:SF2">
    <property type="entry name" value="DUF4228 DOMAIN-CONTAINING PROTEIN"/>
    <property type="match status" value="1"/>
</dbReference>
<dbReference type="InterPro" id="IPR025322">
    <property type="entry name" value="PADRE_dom"/>
</dbReference>
<dbReference type="AlphaFoldDB" id="A0AAD8HF86"/>
<reference evidence="1" key="1">
    <citation type="submission" date="2023-02" db="EMBL/GenBank/DDBJ databases">
        <title>Genome of toxic invasive species Heracleum sosnowskyi carries increased number of genes despite the absence of recent whole-genome duplications.</title>
        <authorList>
            <person name="Schelkunov M."/>
            <person name="Shtratnikova V."/>
            <person name="Makarenko M."/>
            <person name="Klepikova A."/>
            <person name="Omelchenko D."/>
            <person name="Novikova G."/>
            <person name="Obukhova E."/>
            <person name="Bogdanov V."/>
            <person name="Penin A."/>
            <person name="Logacheva M."/>
        </authorList>
    </citation>
    <scope>NUCLEOTIDE SEQUENCE</scope>
    <source>
        <strain evidence="1">Hsosn_3</strain>
        <tissue evidence="1">Leaf</tissue>
    </source>
</reference>
<keyword evidence="2" id="KW-1185">Reference proteome</keyword>
<protein>
    <submittedName>
        <fullName evidence="1">Glutaminase-asparaginase</fullName>
    </submittedName>
</protein>
<dbReference type="PANTHER" id="PTHR33148">
    <property type="entry name" value="PLASTID MOVEMENT IMPAIRED PROTEIN-RELATED"/>
    <property type="match status" value="1"/>
</dbReference>
<sequence length="154" mass="17309">MGNSCFGAAEKSNNKNVVQLVKMDGKIMEFSASILVKDVLQTFSGYNVALSRDALQHLPLNSRLKLGDMYYLIPSVENYETAEGSPKVEKEEGGSVKRIKVVITRQQLQDLLSKQVLAVDFLSGLKCTDDEKCRTIWKPELESIPEEHEIRSIF</sequence>